<reference evidence="2 3" key="1">
    <citation type="submission" date="2015-08" db="EMBL/GenBank/DDBJ databases">
        <title>Next Generation Sequencing and Analysis of the Genome of Puccinia sorghi L Schw, the Causal Agent of Maize Common Rust.</title>
        <authorList>
            <person name="Rochi L."/>
            <person name="Burguener G."/>
            <person name="Darino M."/>
            <person name="Turjanski A."/>
            <person name="Kreff E."/>
            <person name="Dieguez M.J."/>
            <person name="Sacco F."/>
        </authorList>
    </citation>
    <scope>NUCLEOTIDE SEQUENCE [LARGE SCALE GENOMIC DNA]</scope>
    <source>
        <strain evidence="2 3">RO10H11247</strain>
    </source>
</reference>
<proteinExistence type="predicted"/>
<evidence type="ECO:0000313" key="3">
    <source>
        <dbReference type="Proteomes" id="UP000037035"/>
    </source>
</evidence>
<keyword evidence="3" id="KW-1185">Reference proteome</keyword>
<accession>A0A0L6V056</accession>
<evidence type="ECO:0000256" key="1">
    <source>
        <dbReference type="SAM" id="MobiDB-lite"/>
    </source>
</evidence>
<dbReference type="OrthoDB" id="2507701at2759"/>
<gene>
    <name evidence="2" type="ORF">VP01_3116g2</name>
</gene>
<dbReference type="VEuPathDB" id="FungiDB:VP01_3116g2"/>
<dbReference type="EMBL" id="LAVV01008076">
    <property type="protein sequence ID" value="KNZ53862.1"/>
    <property type="molecule type" value="Genomic_DNA"/>
</dbReference>
<protein>
    <submittedName>
        <fullName evidence="2">Uncharacterized protein</fullName>
    </submittedName>
</protein>
<evidence type="ECO:0000313" key="2">
    <source>
        <dbReference type="EMBL" id="KNZ53862.1"/>
    </source>
</evidence>
<dbReference type="Proteomes" id="UP000037035">
    <property type="component" value="Unassembled WGS sequence"/>
</dbReference>
<feature type="region of interest" description="Disordered" evidence="1">
    <location>
        <begin position="18"/>
        <end position="47"/>
    </location>
</feature>
<organism evidence="2 3">
    <name type="scientific">Puccinia sorghi</name>
    <dbReference type="NCBI Taxonomy" id="27349"/>
    <lineage>
        <taxon>Eukaryota</taxon>
        <taxon>Fungi</taxon>
        <taxon>Dikarya</taxon>
        <taxon>Basidiomycota</taxon>
        <taxon>Pucciniomycotina</taxon>
        <taxon>Pucciniomycetes</taxon>
        <taxon>Pucciniales</taxon>
        <taxon>Pucciniaceae</taxon>
        <taxon>Puccinia</taxon>
    </lineage>
</organism>
<comment type="caution">
    <text evidence="2">The sequence shown here is derived from an EMBL/GenBank/DDBJ whole genome shotgun (WGS) entry which is preliminary data.</text>
</comment>
<name>A0A0L6V056_9BASI</name>
<dbReference type="AlphaFoldDB" id="A0A0L6V056"/>
<sequence length="273" mass="31248">MHAARVTAAVLHTSHGECQKGSTTWTKPYKKGPKPRPEHTTPISSPLYTDPSTHSNDWLLLCLVLVDHLHVVSGLSQAKSNKTLISLKSILHKVRTAIEWRLLAPKDYSTKRFQEWLITFIQRDRIKDLLQKPVNYSNPSTDPTFRHCIWDGSIWSTSKGCDRELYHWQFGNLLFGIYVNWFNPQGNMVLGKHKSPLIEASEPLLFRYNPWTLRANIETSVVSLCYSTYARYPNSSCQSCFNCCRLRPARNPKADCQLATMQSQAVIVQTEIN</sequence>